<sequence length="479" mass="51344">MRDDERYPIVVSGPDDANAPEVVTGPQPDLEGCDKIAVETTHDGLIPTFDDTQKEVVANKGAGGDIRGGEASIATASPKRTCCGMKRRTFFIALAVLTAVLVAAIVGGVVGGLHANSSSSDDNNNDSGSSPTETSSGHVPRKTGPIDADERCMAASIVTDDDNQNPQVFYNDLNTTNIHYRRIHDDEGTDDYTLDLDIEPNWGAPMAAAAGLSSSRIETRLYYVITSDNETQIAQAVLSCGSLDADEDEDEDEDDDDDDDGSNGQTGPCSVTSNSIISTNATNGVHPDTKLAALRLSNDSMRVYFQAPGANIWVLHDDDDGQWTGSNLVGNVREGSSIAAAAANATELHVFYVSNTTERLRYVDYSDILGADDVLDIDESPGSGWSPSAAFASIYVPSFESYRLYYTNPSTGTIVSYFQNSTTPWSVNQDDNWGKPDSSITAVSFENQVRLIYFQDSTLVMSSQDATAWTEPEEVGGEA</sequence>
<dbReference type="Proteomes" id="UP000722485">
    <property type="component" value="Unassembled WGS sequence"/>
</dbReference>
<evidence type="ECO:0000313" key="5">
    <source>
        <dbReference type="Proteomes" id="UP000722485"/>
    </source>
</evidence>
<dbReference type="AlphaFoldDB" id="A0A9P5GYN4"/>
<proteinExistence type="inferred from homology"/>
<dbReference type="EMBL" id="JAANBB010000582">
    <property type="protein sequence ID" value="KAF7538775.1"/>
    <property type="molecule type" value="Genomic_DNA"/>
</dbReference>
<reference evidence="4" key="1">
    <citation type="submission" date="2020-03" db="EMBL/GenBank/DDBJ databases">
        <title>Draft Genome Sequence of Cylindrodendrum hubeiense.</title>
        <authorList>
            <person name="Buettner E."/>
            <person name="Kellner H."/>
        </authorList>
    </citation>
    <scope>NUCLEOTIDE SEQUENCE</scope>
    <source>
        <strain evidence="4">IHI 201604</strain>
    </source>
</reference>
<evidence type="ECO:0000256" key="3">
    <source>
        <dbReference type="SAM" id="Phobius"/>
    </source>
</evidence>
<dbReference type="OrthoDB" id="4696326at2759"/>
<organism evidence="4 5">
    <name type="scientific">Cylindrodendrum hubeiense</name>
    <dbReference type="NCBI Taxonomy" id="595255"/>
    <lineage>
        <taxon>Eukaryota</taxon>
        <taxon>Fungi</taxon>
        <taxon>Dikarya</taxon>
        <taxon>Ascomycota</taxon>
        <taxon>Pezizomycotina</taxon>
        <taxon>Sordariomycetes</taxon>
        <taxon>Hypocreomycetidae</taxon>
        <taxon>Hypocreales</taxon>
        <taxon>Nectriaceae</taxon>
        <taxon>Cylindrodendrum</taxon>
    </lineage>
</organism>
<feature type="transmembrane region" description="Helical" evidence="3">
    <location>
        <begin position="89"/>
        <end position="113"/>
    </location>
</feature>
<keyword evidence="3" id="KW-0472">Membrane</keyword>
<dbReference type="InterPro" id="IPR012475">
    <property type="entry name" value="Fungal_lectin"/>
</dbReference>
<dbReference type="Gene3D" id="2.120.10.70">
    <property type="entry name" value="Fucose-specific lectin"/>
    <property type="match status" value="1"/>
</dbReference>
<evidence type="ECO:0000256" key="1">
    <source>
        <dbReference type="ARBA" id="ARBA00009042"/>
    </source>
</evidence>
<feature type="region of interest" description="Disordered" evidence="2">
    <location>
        <begin position="116"/>
        <end position="146"/>
    </location>
</feature>
<evidence type="ECO:0008006" key="6">
    <source>
        <dbReference type="Google" id="ProtNLM"/>
    </source>
</evidence>
<keyword evidence="3" id="KW-1133">Transmembrane helix</keyword>
<feature type="compositionally biased region" description="Polar residues" evidence="2">
    <location>
        <begin position="262"/>
        <end position="282"/>
    </location>
</feature>
<evidence type="ECO:0000313" key="4">
    <source>
        <dbReference type="EMBL" id="KAF7538775.1"/>
    </source>
</evidence>
<comment type="similarity">
    <text evidence="1">Belongs to the fungal fucose-specific lectin family.</text>
</comment>
<protein>
    <recommendedName>
        <fullName evidence="6">Fucose-specific lectin</fullName>
    </recommendedName>
</protein>
<dbReference type="SUPFAM" id="SSF89372">
    <property type="entry name" value="Fucose-specific lectin"/>
    <property type="match status" value="1"/>
</dbReference>
<keyword evidence="3" id="KW-0812">Transmembrane</keyword>
<feature type="compositionally biased region" description="Acidic residues" evidence="2">
    <location>
        <begin position="244"/>
        <end position="261"/>
    </location>
</feature>
<feature type="region of interest" description="Disordered" evidence="2">
    <location>
        <begin position="244"/>
        <end position="282"/>
    </location>
</feature>
<evidence type="ECO:0000256" key="2">
    <source>
        <dbReference type="SAM" id="MobiDB-lite"/>
    </source>
</evidence>
<accession>A0A9P5GYN4</accession>
<feature type="compositionally biased region" description="Low complexity" evidence="2">
    <location>
        <begin position="116"/>
        <end position="130"/>
    </location>
</feature>
<name>A0A9P5GYN4_9HYPO</name>
<dbReference type="Pfam" id="PF07938">
    <property type="entry name" value="Fungal_lectin"/>
    <property type="match status" value="1"/>
</dbReference>
<gene>
    <name evidence="4" type="ORF">G7Z17_g12564</name>
</gene>
<keyword evidence="5" id="KW-1185">Reference proteome</keyword>
<comment type="caution">
    <text evidence="4">The sequence shown here is derived from an EMBL/GenBank/DDBJ whole genome shotgun (WGS) entry which is preliminary data.</text>
</comment>